<proteinExistence type="predicted"/>
<name>A0ABV7BW71_9PROT</name>
<dbReference type="RefSeq" id="WP_216836458.1">
    <property type="nucleotide sequence ID" value="NZ_JAFNJS010000003.1"/>
</dbReference>
<protein>
    <recommendedName>
        <fullName evidence="3">2-keto-4-pentenoate hydratase</fullName>
    </recommendedName>
</protein>
<evidence type="ECO:0000313" key="1">
    <source>
        <dbReference type="EMBL" id="MFC3000355.1"/>
    </source>
</evidence>
<dbReference type="EMBL" id="JBHRSB010000003">
    <property type="protein sequence ID" value="MFC3000355.1"/>
    <property type="molecule type" value="Genomic_DNA"/>
</dbReference>
<evidence type="ECO:0008006" key="3">
    <source>
        <dbReference type="Google" id="ProtNLM"/>
    </source>
</evidence>
<dbReference type="Proteomes" id="UP001595420">
    <property type="component" value="Unassembled WGS sequence"/>
</dbReference>
<comment type="caution">
    <text evidence="1">The sequence shown here is derived from an EMBL/GenBank/DDBJ whole genome shotgun (WGS) entry which is preliminary data.</text>
</comment>
<gene>
    <name evidence="1" type="ORF">ACFOD3_10655</name>
</gene>
<accession>A0ABV7BW71</accession>
<evidence type="ECO:0000313" key="2">
    <source>
        <dbReference type="Proteomes" id="UP001595420"/>
    </source>
</evidence>
<organism evidence="1 2">
    <name type="scientific">Falsiroseomonas tokyonensis</name>
    <dbReference type="NCBI Taxonomy" id="430521"/>
    <lineage>
        <taxon>Bacteria</taxon>
        <taxon>Pseudomonadati</taxon>
        <taxon>Pseudomonadota</taxon>
        <taxon>Alphaproteobacteria</taxon>
        <taxon>Acetobacterales</taxon>
        <taxon>Roseomonadaceae</taxon>
        <taxon>Falsiroseomonas</taxon>
    </lineage>
</organism>
<reference evidence="2" key="1">
    <citation type="journal article" date="2019" name="Int. J. Syst. Evol. Microbiol.">
        <title>The Global Catalogue of Microorganisms (GCM) 10K type strain sequencing project: providing services to taxonomists for standard genome sequencing and annotation.</title>
        <authorList>
            <consortium name="The Broad Institute Genomics Platform"/>
            <consortium name="The Broad Institute Genome Sequencing Center for Infectious Disease"/>
            <person name="Wu L."/>
            <person name="Ma J."/>
        </authorList>
    </citation>
    <scope>NUCLEOTIDE SEQUENCE [LARGE SCALE GENOMIC DNA]</scope>
    <source>
        <strain evidence="2">CGMCC 1.16855</strain>
    </source>
</reference>
<sequence>MSDVIPLASDWTPEPATRWLVEAVETGNPLATLPPEIAPRDLAEAEAVALAVLQQLEIAPCGVRLLHRPGAGTLAGPMIEGRLLPNGAPVAMGALRQPVLTAAVIGVLGERLDPDAEEPPRLAALHAAIDISATRFSEEAEADDIALTADLARLGLLVASRGKALAPGRVKAGLGPLGARRKVVSWDLASVFVEAAAFARRLGGLPAGGLLVVAGLTPPSRVGGRVSASLGPLGRVEVVCS</sequence>
<keyword evidence="2" id="KW-1185">Reference proteome</keyword>